<name>A0ABX1R824_9PSEU</name>
<dbReference type="NCBIfam" id="NF047744">
    <property type="entry name" value="CG0192_rel"/>
    <property type="match status" value="1"/>
</dbReference>
<sequence>MAVIHRVQLTPTKRDLIADWLPARPWSGSPGAGQVEAVGAYRFDDPSGVVGIETLLVRTADARLFQVPLTYRDAPLAGAEDFLVGTSEHSVLGRRWIYDGCGDPVYVAALATAILGGGREAAEWVEQADGSSGRREPSVRVVGSGAGRVEALPVVPVSVVDDGTTTTVGASELELVVRRVLDGPAGADDDVETLTGTWPGNAEPTLLAYARRVP</sequence>
<keyword evidence="2" id="KW-0547">Nucleotide-binding</keyword>
<keyword evidence="3" id="KW-0418">Kinase</keyword>
<evidence type="ECO:0000256" key="2">
    <source>
        <dbReference type="ARBA" id="ARBA00022741"/>
    </source>
</evidence>
<dbReference type="InterPro" id="IPR040999">
    <property type="entry name" value="Mak_N_cap"/>
</dbReference>
<protein>
    <recommendedName>
        <fullName evidence="5">Maltokinase N-terminal cap domain-containing protein</fullName>
    </recommendedName>
</protein>
<dbReference type="Pfam" id="PF18085">
    <property type="entry name" value="Mak_N_cap"/>
    <property type="match status" value="1"/>
</dbReference>
<proteinExistence type="predicted"/>
<keyword evidence="7" id="KW-1185">Reference proteome</keyword>
<organism evidence="6 7">
    <name type="scientific">Pseudonocardia xinjiangensis</name>
    <dbReference type="NCBI Taxonomy" id="75289"/>
    <lineage>
        <taxon>Bacteria</taxon>
        <taxon>Bacillati</taxon>
        <taxon>Actinomycetota</taxon>
        <taxon>Actinomycetes</taxon>
        <taxon>Pseudonocardiales</taxon>
        <taxon>Pseudonocardiaceae</taxon>
        <taxon>Pseudonocardia</taxon>
    </lineage>
</organism>
<dbReference type="EMBL" id="JAAXKY010000001">
    <property type="protein sequence ID" value="NMH75595.1"/>
    <property type="molecule type" value="Genomic_DNA"/>
</dbReference>
<reference evidence="6 7" key="1">
    <citation type="submission" date="2020-04" db="EMBL/GenBank/DDBJ databases">
        <authorList>
            <person name="Klaysubun C."/>
            <person name="Duangmal K."/>
            <person name="Lipun K."/>
        </authorList>
    </citation>
    <scope>NUCLEOTIDE SEQUENCE [LARGE SCALE GENOMIC DNA]</scope>
    <source>
        <strain evidence="6 7">JCM 11839</strain>
    </source>
</reference>
<evidence type="ECO:0000256" key="1">
    <source>
        <dbReference type="ARBA" id="ARBA00022679"/>
    </source>
</evidence>
<dbReference type="RefSeq" id="WP_169393667.1">
    <property type="nucleotide sequence ID" value="NZ_BAAAJH010000016.1"/>
</dbReference>
<evidence type="ECO:0000256" key="4">
    <source>
        <dbReference type="ARBA" id="ARBA00022840"/>
    </source>
</evidence>
<gene>
    <name evidence="6" type="ORF">HF577_00405</name>
</gene>
<comment type="caution">
    <text evidence="6">The sequence shown here is derived from an EMBL/GenBank/DDBJ whole genome shotgun (WGS) entry which is preliminary data.</text>
</comment>
<evidence type="ECO:0000256" key="3">
    <source>
        <dbReference type="ARBA" id="ARBA00022777"/>
    </source>
</evidence>
<evidence type="ECO:0000313" key="7">
    <source>
        <dbReference type="Proteomes" id="UP001296706"/>
    </source>
</evidence>
<keyword evidence="1" id="KW-0808">Transferase</keyword>
<evidence type="ECO:0000313" key="6">
    <source>
        <dbReference type="EMBL" id="NMH75595.1"/>
    </source>
</evidence>
<dbReference type="Proteomes" id="UP001296706">
    <property type="component" value="Unassembled WGS sequence"/>
</dbReference>
<feature type="domain" description="Maltokinase N-terminal cap" evidence="5">
    <location>
        <begin position="20"/>
        <end position="103"/>
    </location>
</feature>
<accession>A0ABX1R824</accession>
<keyword evidence="4" id="KW-0067">ATP-binding</keyword>
<evidence type="ECO:0000259" key="5">
    <source>
        <dbReference type="Pfam" id="PF18085"/>
    </source>
</evidence>